<keyword evidence="2" id="KW-1185">Reference proteome</keyword>
<protein>
    <submittedName>
        <fullName evidence="1">Uncharacterized protein</fullName>
    </submittedName>
</protein>
<evidence type="ECO:0000313" key="2">
    <source>
        <dbReference type="Proteomes" id="UP000801428"/>
    </source>
</evidence>
<gene>
    <name evidence="1" type="ORF">E8E13_008064</name>
</gene>
<proteinExistence type="predicted"/>
<dbReference type="AlphaFoldDB" id="A0A9P4W526"/>
<name>A0A9P4W526_CURKU</name>
<comment type="caution">
    <text evidence="1">The sequence shown here is derived from an EMBL/GenBank/DDBJ whole genome shotgun (WGS) entry which is preliminary data.</text>
</comment>
<dbReference type="Proteomes" id="UP000801428">
    <property type="component" value="Unassembled WGS sequence"/>
</dbReference>
<organism evidence="1 2">
    <name type="scientific">Curvularia kusanoi</name>
    <name type="common">Cochliobolus kusanoi</name>
    <dbReference type="NCBI Taxonomy" id="90978"/>
    <lineage>
        <taxon>Eukaryota</taxon>
        <taxon>Fungi</taxon>
        <taxon>Dikarya</taxon>
        <taxon>Ascomycota</taxon>
        <taxon>Pezizomycotina</taxon>
        <taxon>Dothideomycetes</taxon>
        <taxon>Pleosporomycetidae</taxon>
        <taxon>Pleosporales</taxon>
        <taxon>Pleosporineae</taxon>
        <taxon>Pleosporaceae</taxon>
        <taxon>Curvularia</taxon>
    </lineage>
</organism>
<evidence type="ECO:0000313" key="1">
    <source>
        <dbReference type="EMBL" id="KAF2999458.1"/>
    </source>
</evidence>
<reference evidence="1" key="1">
    <citation type="submission" date="2019-04" db="EMBL/GenBank/DDBJ databases">
        <title>Sequencing of skin fungus with MAO and IRED activity.</title>
        <authorList>
            <person name="Marsaioli A.J."/>
            <person name="Bonatto J.M.C."/>
            <person name="Reis Junior O."/>
        </authorList>
    </citation>
    <scope>NUCLEOTIDE SEQUENCE</scope>
    <source>
        <strain evidence="1">30M1</strain>
    </source>
</reference>
<accession>A0A9P4W526</accession>
<dbReference type="EMBL" id="SWKU01000017">
    <property type="protein sequence ID" value="KAF2999458.1"/>
    <property type="molecule type" value="Genomic_DNA"/>
</dbReference>
<sequence>MYIKSISAASFVTFTAVYAQGSVNCEPTGSGLFTAPRDAFSSFIDAFPSDTYVLDEGPYGFQRNADGNFLCADVRNTPCPDCGYEFAGTDVKEMLRQGFDECAANGGDRFNQYTVEDHAKIVRAGGGTCPGSFGVEGKYILV</sequence>
<dbReference type="OrthoDB" id="5182123at2759"/>